<dbReference type="GO" id="GO:0003824">
    <property type="term" value="F:catalytic activity"/>
    <property type="evidence" value="ECO:0007669"/>
    <property type="project" value="InterPro"/>
</dbReference>
<name>A0A285V874_9ACTN</name>
<dbReference type="Gene3D" id="3.90.1300.10">
    <property type="entry name" value="Amidase signature (AS) domain"/>
    <property type="match status" value="1"/>
</dbReference>
<evidence type="ECO:0000313" key="4">
    <source>
        <dbReference type="Proteomes" id="UP000219435"/>
    </source>
</evidence>
<proteinExistence type="predicted"/>
<dbReference type="InterPro" id="IPR036928">
    <property type="entry name" value="AS_sf"/>
</dbReference>
<dbReference type="InterPro" id="IPR000120">
    <property type="entry name" value="Amidase"/>
</dbReference>
<dbReference type="PANTHER" id="PTHR11895">
    <property type="entry name" value="TRANSAMIDASE"/>
    <property type="match status" value="1"/>
</dbReference>
<dbReference type="Pfam" id="PF01425">
    <property type="entry name" value="Amidase"/>
    <property type="match status" value="1"/>
</dbReference>
<evidence type="ECO:0000259" key="2">
    <source>
        <dbReference type="Pfam" id="PF01425"/>
    </source>
</evidence>
<dbReference type="PANTHER" id="PTHR11895:SF170">
    <property type="entry name" value="AMIDASE"/>
    <property type="match status" value="1"/>
</dbReference>
<dbReference type="EMBL" id="OBQI01000004">
    <property type="protein sequence ID" value="SOC50325.1"/>
    <property type="molecule type" value="Genomic_DNA"/>
</dbReference>
<sequence length="518" mass="53872">MPVSRPSPDDLSRIARQFHFTLDADQLETFGALLEAGPMVGYDALDAMESAAPEVRYERGPATRPEPADNPYGAWYVTARIEGAPDGPLAGKTLAIKDNISVAGIPMMNGSAVLEGFVPAADATVVERILDAGGTILGKSVCEHLCFSGGSHTSDTGPVRNPYDLDRATGGSSSGSAALVTAGVVDMAVGGDQGGSVRMPAGWTGIYGLKPTWGLVPYTGAMPIEPTVDHLGPMARTTADVALLLEVLAGTDGMDPRQGGPQSAPPRQPTYADALTGDVTGLRIAVVREGFAIEGLSEPEVDAAVRAAVAAYAELGAVVEEVSIPWHSAAMPIWSAVASEGMVDTMLRGNGMGTGWRGRYSPDLLEAFARGQAERADRFSDTVKLTLLAGQWMLDTYGGAYYAKAMNLVPALTAAYDAVLADYDLLAMPTLPMVATVLPPADAPTADVVARGLEMIVNTAPFDVSGHPAISLPCAMTEAGLPVGMMLIGKHGDERTILRASDAFEKNVFAPPPPPALG</sequence>
<organism evidence="3 4">
    <name type="scientific">Blastococcus aggregatus</name>
    <dbReference type="NCBI Taxonomy" id="38502"/>
    <lineage>
        <taxon>Bacteria</taxon>
        <taxon>Bacillati</taxon>
        <taxon>Actinomycetota</taxon>
        <taxon>Actinomycetes</taxon>
        <taxon>Geodermatophilales</taxon>
        <taxon>Geodermatophilaceae</taxon>
        <taxon>Blastococcus</taxon>
    </lineage>
</organism>
<gene>
    <name evidence="3" type="ORF">SAMN05660748_3072</name>
</gene>
<dbReference type="AlphaFoldDB" id="A0A285V874"/>
<dbReference type="RefSeq" id="WP_097195868.1">
    <property type="nucleotide sequence ID" value="NZ_OBQI01000004.1"/>
</dbReference>
<feature type="region of interest" description="Disordered" evidence="1">
    <location>
        <begin position="252"/>
        <end position="272"/>
    </location>
</feature>
<dbReference type="Gene3D" id="1.10.20.60">
    <property type="entry name" value="Glu-tRNAGln amidotransferase C subunit, N-terminal domain"/>
    <property type="match status" value="1"/>
</dbReference>
<dbReference type="SUPFAM" id="SSF75304">
    <property type="entry name" value="Amidase signature (AS) enzymes"/>
    <property type="match status" value="1"/>
</dbReference>
<keyword evidence="4" id="KW-1185">Reference proteome</keyword>
<dbReference type="InterPro" id="IPR023631">
    <property type="entry name" value="Amidase_dom"/>
</dbReference>
<dbReference type="OrthoDB" id="182039at2"/>
<evidence type="ECO:0000256" key="1">
    <source>
        <dbReference type="SAM" id="MobiDB-lite"/>
    </source>
</evidence>
<evidence type="ECO:0000313" key="3">
    <source>
        <dbReference type="EMBL" id="SOC50325.1"/>
    </source>
</evidence>
<protein>
    <submittedName>
        <fullName evidence="3">Amidase</fullName>
    </submittedName>
</protein>
<feature type="domain" description="Amidase" evidence="2">
    <location>
        <begin position="78"/>
        <end position="498"/>
    </location>
</feature>
<reference evidence="4" key="1">
    <citation type="submission" date="2017-08" db="EMBL/GenBank/DDBJ databases">
        <authorList>
            <person name="Varghese N."/>
            <person name="Submissions S."/>
        </authorList>
    </citation>
    <scope>NUCLEOTIDE SEQUENCE [LARGE SCALE GENOMIC DNA]</scope>
    <source>
        <strain evidence="4">DSM 4725</strain>
    </source>
</reference>
<accession>A0A285V874</accession>
<dbReference type="NCBIfam" id="NF005565">
    <property type="entry name" value="PRK07235.1"/>
    <property type="match status" value="1"/>
</dbReference>
<dbReference type="Proteomes" id="UP000219435">
    <property type="component" value="Unassembled WGS sequence"/>
</dbReference>